<feature type="domain" description="ML-like" evidence="10">
    <location>
        <begin position="47"/>
        <end position="188"/>
    </location>
</feature>
<feature type="region of interest" description="Disordered" evidence="7">
    <location>
        <begin position="782"/>
        <end position="907"/>
    </location>
</feature>
<feature type="transmembrane region" description="Helical" evidence="8">
    <location>
        <begin position="225"/>
        <end position="243"/>
    </location>
</feature>
<dbReference type="RefSeq" id="XP_013349037.1">
    <property type="nucleotide sequence ID" value="XM_013493583.1"/>
</dbReference>
<gene>
    <name evidence="11" type="ORF">AUEXF2481DRAFT_537</name>
</gene>
<dbReference type="GO" id="GO:0016020">
    <property type="term" value="C:membrane"/>
    <property type="evidence" value="ECO:0007669"/>
    <property type="project" value="UniProtKB-SubCell"/>
</dbReference>
<evidence type="ECO:0000256" key="7">
    <source>
        <dbReference type="SAM" id="MobiDB-lite"/>
    </source>
</evidence>
<evidence type="ECO:0000256" key="5">
    <source>
        <dbReference type="ARBA" id="ARBA00022989"/>
    </source>
</evidence>
<dbReference type="STRING" id="1043005.A0A074YSC6"/>
<proteinExistence type="inferred from homology"/>
<dbReference type="EMBL" id="KL584749">
    <property type="protein sequence ID" value="KER00624.1"/>
    <property type="molecule type" value="Genomic_DNA"/>
</dbReference>
<dbReference type="Proteomes" id="UP000030641">
    <property type="component" value="Unassembled WGS sequence"/>
</dbReference>
<dbReference type="OMA" id="GCFQAVM"/>
<dbReference type="Pfam" id="PF14558">
    <property type="entry name" value="TRP_N"/>
    <property type="match status" value="1"/>
</dbReference>
<evidence type="ECO:0000313" key="12">
    <source>
        <dbReference type="Proteomes" id="UP000030641"/>
    </source>
</evidence>
<dbReference type="PANTHER" id="PTHR31145:SF7">
    <property type="entry name" value="TRP-LIKE ION CHANNEL"/>
    <property type="match status" value="1"/>
</dbReference>
<evidence type="ECO:0000313" key="11">
    <source>
        <dbReference type="EMBL" id="KER00624.1"/>
    </source>
</evidence>
<dbReference type="OrthoDB" id="5377623at2759"/>
<dbReference type="InterPro" id="IPR040241">
    <property type="entry name" value="TRP_Flc/Pkd2-like"/>
</dbReference>
<feature type="compositionally biased region" description="Polar residues" evidence="7">
    <location>
        <begin position="825"/>
        <end position="835"/>
    </location>
</feature>
<keyword evidence="5 8" id="KW-1133">Transmembrane helix</keyword>
<keyword evidence="3 8" id="KW-0812">Transmembrane</keyword>
<feature type="compositionally biased region" description="Polar residues" evidence="7">
    <location>
        <begin position="790"/>
        <end position="814"/>
    </location>
</feature>
<dbReference type="InParanoid" id="A0A074YSC6"/>
<dbReference type="Pfam" id="PF06011">
    <property type="entry name" value="TRP"/>
    <property type="match status" value="1"/>
</dbReference>
<evidence type="ECO:0000256" key="2">
    <source>
        <dbReference type="ARBA" id="ARBA00010642"/>
    </source>
</evidence>
<feature type="compositionally biased region" description="Polar residues" evidence="7">
    <location>
        <begin position="934"/>
        <end position="957"/>
    </location>
</feature>
<dbReference type="GeneID" id="25368896"/>
<organism evidence="11 12">
    <name type="scientific">Aureobasidium subglaciale (strain EXF-2481)</name>
    <name type="common">Aureobasidium pullulans var. subglaciale</name>
    <dbReference type="NCBI Taxonomy" id="1043005"/>
    <lineage>
        <taxon>Eukaryota</taxon>
        <taxon>Fungi</taxon>
        <taxon>Dikarya</taxon>
        <taxon>Ascomycota</taxon>
        <taxon>Pezizomycotina</taxon>
        <taxon>Dothideomycetes</taxon>
        <taxon>Dothideomycetidae</taxon>
        <taxon>Dothideales</taxon>
        <taxon>Saccotheciaceae</taxon>
        <taxon>Aureobasidium</taxon>
    </lineage>
</organism>
<protein>
    <recommendedName>
        <fullName evidence="10">ML-like domain-containing protein</fullName>
    </recommendedName>
</protein>
<feature type="transmembrane region" description="Helical" evidence="8">
    <location>
        <begin position="639"/>
        <end position="661"/>
    </location>
</feature>
<keyword evidence="12" id="KW-1185">Reference proteome</keyword>
<dbReference type="GO" id="GO:0009272">
    <property type="term" value="P:fungal-type cell wall biogenesis"/>
    <property type="evidence" value="ECO:0007669"/>
    <property type="project" value="TreeGrafter"/>
</dbReference>
<evidence type="ECO:0000256" key="4">
    <source>
        <dbReference type="ARBA" id="ARBA00022729"/>
    </source>
</evidence>
<name>A0A074YSC6_AURSE</name>
<feature type="chain" id="PRO_5001704707" description="ML-like domain-containing protein" evidence="9">
    <location>
        <begin position="23"/>
        <end position="982"/>
    </location>
</feature>
<feature type="transmembrane region" description="Helical" evidence="8">
    <location>
        <begin position="193"/>
        <end position="213"/>
    </location>
</feature>
<dbReference type="PANTHER" id="PTHR31145">
    <property type="entry name" value="INTEGRAL MEMBRANE PROTEIN (AFU_ORTHOLOGUE AFUA_7G01610)"/>
    <property type="match status" value="1"/>
</dbReference>
<evidence type="ECO:0000256" key="3">
    <source>
        <dbReference type="ARBA" id="ARBA00022692"/>
    </source>
</evidence>
<feature type="transmembrane region" description="Helical" evidence="8">
    <location>
        <begin position="583"/>
        <end position="602"/>
    </location>
</feature>
<dbReference type="GO" id="GO:0055085">
    <property type="term" value="P:transmembrane transport"/>
    <property type="evidence" value="ECO:0007669"/>
    <property type="project" value="TreeGrafter"/>
</dbReference>
<keyword evidence="6 8" id="KW-0472">Membrane</keyword>
<feature type="transmembrane region" description="Helical" evidence="8">
    <location>
        <begin position="667"/>
        <end position="696"/>
    </location>
</feature>
<dbReference type="InterPro" id="IPR032800">
    <property type="entry name" value="TRP_N"/>
</dbReference>
<feature type="transmembrane region" description="Helical" evidence="8">
    <location>
        <begin position="443"/>
        <end position="468"/>
    </location>
</feature>
<keyword evidence="4 9" id="KW-0732">Signal</keyword>
<reference evidence="11 12" key="1">
    <citation type="journal article" date="2014" name="BMC Genomics">
        <title>Genome sequencing of four Aureobasidium pullulans varieties: biotechnological potential, stress tolerance, and description of new species.</title>
        <authorList>
            <person name="Gostin Ar C."/>
            <person name="Ohm R.A."/>
            <person name="Kogej T."/>
            <person name="Sonjak S."/>
            <person name="Turk M."/>
            <person name="Zajc J."/>
            <person name="Zalar P."/>
            <person name="Grube M."/>
            <person name="Sun H."/>
            <person name="Han J."/>
            <person name="Sharma A."/>
            <person name="Chiniquy J."/>
            <person name="Ngan C.Y."/>
            <person name="Lipzen A."/>
            <person name="Barry K."/>
            <person name="Grigoriev I.V."/>
            <person name="Gunde-Cimerman N."/>
        </authorList>
    </citation>
    <scope>NUCLEOTIDE SEQUENCE [LARGE SCALE GENOMIC DNA]</scope>
    <source>
        <strain evidence="11 12">EXF-2481</strain>
    </source>
</reference>
<evidence type="ECO:0000256" key="8">
    <source>
        <dbReference type="SAM" id="Phobius"/>
    </source>
</evidence>
<feature type="region of interest" description="Disordered" evidence="7">
    <location>
        <begin position="927"/>
        <end position="982"/>
    </location>
</feature>
<dbReference type="AlphaFoldDB" id="A0A074YSC6"/>
<evidence type="ECO:0000259" key="10">
    <source>
        <dbReference type="SMART" id="SM01320"/>
    </source>
</evidence>
<evidence type="ECO:0000256" key="1">
    <source>
        <dbReference type="ARBA" id="ARBA00004141"/>
    </source>
</evidence>
<evidence type="ECO:0000256" key="9">
    <source>
        <dbReference type="SAM" id="SignalP"/>
    </source>
</evidence>
<evidence type="ECO:0000256" key="6">
    <source>
        <dbReference type="ARBA" id="ARBA00023136"/>
    </source>
</evidence>
<dbReference type="HOGENOM" id="CLU_009253_0_0_1"/>
<accession>A0A074YSC6</accession>
<feature type="transmembrane region" description="Helical" evidence="8">
    <location>
        <begin position="401"/>
        <end position="422"/>
    </location>
</feature>
<dbReference type="InterPro" id="IPR010308">
    <property type="entry name" value="TRP_C"/>
</dbReference>
<comment type="similarity">
    <text evidence="2">Belongs to the transient receptor potential (TRP) ion channel family.</text>
</comment>
<feature type="signal peptide" evidence="9">
    <location>
        <begin position="1"/>
        <end position="22"/>
    </location>
</feature>
<feature type="transmembrane region" description="Helical" evidence="8">
    <location>
        <begin position="480"/>
        <end position="505"/>
    </location>
</feature>
<sequence>MVASRFLALAITLLAAIQSVVAASETRYITSTNAAGETVYLADDRRPSLYTGRFGDCKGSSAVNVTRFDAAYYKDNMTVLFHLAGNTAIANESLMMYIGVYAYGEGRFDLTFDPCNANIKSLCPLNASIPIEANGIIPVAQSDVAAIPPIALSIPDFEGEAILRIFANSTQAEIGCYSAVVTNGATFSQPKSVGSVLGAFTLIALMASFATAVYGDSVRVMRKHYAHSLSVMVVFSVFQHVYFTGALSMNWPSVLVAWWSNFAWSGGMIYTSSMQRSIDKLIGNNIGNTSHVGAAGSGTNQDGVGGGFDIASIYRRALSLKRDVAWDIYQRDHTVELGRDAASHSVEDHLFRRELANSSTGFTWYGQPVQAGLPLPGNYSGFAGTLAQENIRVSNAFMTGFLWLLILFVILVAGVVALKWAVEAFVAIRLLKKERLTYFRTHWIGYTALVALRTLFIAFFTMMLLTMFQFSYQSSGGVKAVAAIVFILFFVGIPACVIYAIYAGLASQGTTRKSESFPASDQDRQSPRILRRLGIKKLAMRMPSVPFRRQATHLEEDHSSIHDDEEYVKKFGWLSARFRRTRWWYFAVWTLYEFIRACFYAGASGQPMTQVFGLLVVEILFFGLTIWARPFEGQRLNMLVVYLLGFSKVATVALSSAFNIAFNLQRITTTVIGIVIIVIQGVLVIVTMIAILVGAYSSYMSLTRNHDDFRPRRLANVRERYFRHLDRTATDVPRPPKPEPIRVIPQELKGPYFSVSQVRRVAKIEDEDPDFVAELAMLNQEGELDHESTPHTSYSALPMRSQTPGMDGESSQTPIRRGRAASGLSHRSTSESYSNLPRGARLHRPSWSSRDFSASRDDRSGTPIDMNRNVPEDETAMATPARSGSRTPKRRSVTIPTSALPPMPNLDEIQIGGDVSTREVIADVPAPTVRPRSGTFSGSRTNTPTSGDLSSFHTRATTLDMPARDSRGLLTPTVERDEELYN</sequence>
<feature type="transmembrane region" description="Helical" evidence="8">
    <location>
        <begin position="608"/>
        <end position="627"/>
    </location>
</feature>
<comment type="subcellular location">
    <subcellularLocation>
        <location evidence="1">Membrane</location>
        <topology evidence="1">Multi-pass membrane protein</topology>
    </subcellularLocation>
</comment>
<dbReference type="SMART" id="SM01320">
    <property type="entry name" value="TRP_N"/>
    <property type="match status" value="1"/>
</dbReference>